<feature type="transmembrane region" description="Helical" evidence="1">
    <location>
        <begin position="7"/>
        <end position="33"/>
    </location>
</feature>
<keyword evidence="3" id="KW-1185">Reference proteome</keyword>
<keyword evidence="1" id="KW-0472">Membrane</keyword>
<proteinExistence type="predicted"/>
<evidence type="ECO:0008006" key="4">
    <source>
        <dbReference type="Google" id="ProtNLM"/>
    </source>
</evidence>
<dbReference type="EMBL" id="CP022535">
    <property type="protein sequence ID" value="ASP28540.1"/>
    <property type="molecule type" value="Genomic_DNA"/>
</dbReference>
<feature type="transmembrane region" description="Helical" evidence="1">
    <location>
        <begin position="99"/>
        <end position="119"/>
    </location>
</feature>
<dbReference type="KEGG" id="scou:SCORR_v1c07680"/>
<dbReference type="OrthoDB" id="390162at2"/>
<reference evidence="2 3" key="1">
    <citation type="submission" date="2017-07" db="EMBL/GenBank/DDBJ databases">
        <title>Complete genome sequence of Spiroplasma corruscae EC-1 (DSM 19793).</title>
        <authorList>
            <person name="Tsai Y.-M."/>
            <person name="Lo W.-S."/>
            <person name="Kuo C.-H."/>
        </authorList>
    </citation>
    <scope>NUCLEOTIDE SEQUENCE [LARGE SCALE GENOMIC DNA]</scope>
    <source>
        <strain evidence="2 3">EC-1</strain>
    </source>
</reference>
<dbReference type="AlphaFoldDB" id="A0A222EPT2"/>
<gene>
    <name evidence="2" type="ORF">SCORR_v1c07680</name>
</gene>
<keyword evidence="1" id="KW-1133">Transmembrane helix</keyword>
<sequence length="184" mass="20655">MLKFGKTLSWIGSFFLISSSVPLMCLSVFMVSIRRIVVSSLRNIQYIGEWLASLADETLKYFEIFGGVLFVIVISIIIIVILHLVFINFRTSFKQRIGYFIGIVFGGLLLFASAIPYFITLSPSIDGLWNLITGLLFTFCGLSGFLITIGSFFGMLSAKTEKSNSISKRKTNKLEKKFKYDPAL</sequence>
<accession>A0A222EPT2</accession>
<evidence type="ECO:0000313" key="3">
    <source>
        <dbReference type="Proteomes" id="UP000203229"/>
    </source>
</evidence>
<dbReference type="RefSeq" id="WP_094049369.1">
    <property type="nucleotide sequence ID" value="NZ_CP022535.1"/>
</dbReference>
<evidence type="ECO:0000256" key="1">
    <source>
        <dbReference type="SAM" id="Phobius"/>
    </source>
</evidence>
<feature type="transmembrane region" description="Helical" evidence="1">
    <location>
        <begin position="64"/>
        <end position="87"/>
    </location>
</feature>
<dbReference type="Proteomes" id="UP000203229">
    <property type="component" value="Chromosome"/>
</dbReference>
<protein>
    <recommendedName>
        <fullName evidence="4">Transmembrane protein</fullName>
    </recommendedName>
</protein>
<evidence type="ECO:0000313" key="2">
    <source>
        <dbReference type="EMBL" id="ASP28540.1"/>
    </source>
</evidence>
<keyword evidence="1" id="KW-0812">Transmembrane</keyword>
<feature type="transmembrane region" description="Helical" evidence="1">
    <location>
        <begin position="131"/>
        <end position="156"/>
    </location>
</feature>
<organism evidence="2 3">
    <name type="scientific">Spiroplasma corruscae</name>
    <dbReference type="NCBI Taxonomy" id="216934"/>
    <lineage>
        <taxon>Bacteria</taxon>
        <taxon>Bacillati</taxon>
        <taxon>Mycoplasmatota</taxon>
        <taxon>Mollicutes</taxon>
        <taxon>Entomoplasmatales</taxon>
        <taxon>Spiroplasmataceae</taxon>
        <taxon>Spiroplasma</taxon>
    </lineage>
</organism>
<name>A0A222EPT2_9MOLU</name>